<comment type="caution">
    <text evidence="1">The sequence shown here is derived from an EMBL/GenBank/DDBJ whole genome shotgun (WGS) entry which is preliminary data.</text>
</comment>
<proteinExistence type="predicted"/>
<protein>
    <submittedName>
        <fullName evidence="1">Uncharacterized protein</fullName>
    </submittedName>
</protein>
<keyword evidence="2" id="KW-1185">Reference proteome</keyword>
<accession>A0ABU0U5F1</accession>
<dbReference type="Proteomes" id="UP001244640">
    <property type="component" value="Unassembled WGS sequence"/>
</dbReference>
<dbReference type="Gene3D" id="3.40.1360.10">
    <property type="match status" value="1"/>
</dbReference>
<gene>
    <name evidence="1" type="ORF">QE382_002169</name>
</gene>
<sequence>MKNYKITKEDIFQKTEGGLDIIRYYVPEIDECLRTKKKFKLHEEETPSSSIKKMSDGNYVVADFGDGGRWMNGIALVQDKEKVEYGEAIRIIAERHGIGSSEEIKSMYEPEVSTTDAAPDQADGTWIFNPCQEVSENHLRIIFSEKVFTYLEYTTYKDKKTPEEKKEAALSHLRKLLISQHWHCLESYTIIKKRKAITFTATEFYPIFRIEEVRKDDKTFSKVYQPKSKDKSRRFFYHGDFDPQFLHGLNQVQRAYEEWFDDQETEENPDPKLPEIIFCTGGSDALNLAALGYQVIYPSSEYFKLTKDHLFELNRMADNIFTCPDLDATGQLQNLRLCLTDSHESYLNIRTIELPESLKSRRDQYGRPCKDVRDFLKFYRGQDFKNLVKVALMLRFWDAHIALDRSGKEKIRYGKKLYEYKLSTERVLNFLKKSGFGRRKVNDETMEFIQIDNNLVRQVKPEDIKAFLLNFLRTRFMPEELLNVVHRSPMLSAASFDSLPILDPDFRDYEEHAQYMFFKNITWKITAESIEEIKNEKVNKMVWESRIIDKSVKKLDPMFESYTDENGRLRLKVLNQDCMFFRILIQTSRVHWRKEFEDNLEDLSNEERDAYRAENKFNISGPNLTDEECQEQEQHCLNKMFAFGYMMHRYKAMSRPWIVMPMDDTPNKDSGSHGGTGKSLFFLGLRQIRNVLQLDGKNDNLFNDNHVFEQVTTNTDIIYIDDASRNFPMERTFSMTTGDITVNPKGKTRTSIPYHLSPKMGLTTNFAPDDLGPSSMRRILFLGMSNWYHDNKMGMFNEARIPRDDFGKELFTQYNEKEWNDSLNFMAQCCQFYLSQPKMIEAPMENIMDRALTNNMGFNFLAWAEVFFSKESGRLDIHVPTTYAIEDYKAEANVKALTPNGFNQKIKMYAQLKHLECNPKELLNSEGRLTKNWYEIKYDNRDKCWQKTNRKKMKTQSMIYLRTKDTEINMEVFDPTEDAIENIEVPQPDEKKTLPF</sequence>
<dbReference type="EMBL" id="JAUTBA010000001">
    <property type="protein sequence ID" value="MDQ1150185.1"/>
    <property type="molecule type" value="Genomic_DNA"/>
</dbReference>
<dbReference type="RefSeq" id="WP_307185878.1">
    <property type="nucleotide sequence ID" value="NZ_JAUTBA010000001.1"/>
</dbReference>
<reference evidence="1 2" key="1">
    <citation type="submission" date="2023-07" db="EMBL/GenBank/DDBJ databases">
        <title>Functional and genomic diversity of the sorghum phyllosphere microbiome.</title>
        <authorList>
            <person name="Shade A."/>
        </authorList>
    </citation>
    <scope>NUCLEOTIDE SEQUENCE [LARGE SCALE GENOMIC DNA]</scope>
    <source>
        <strain evidence="1 2">SORGH_AS_0892</strain>
    </source>
</reference>
<organism evidence="1 2">
    <name type="scientific">Sphingobacterium zeae</name>
    <dbReference type="NCBI Taxonomy" id="1776859"/>
    <lineage>
        <taxon>Bacteria</taxon>
        <taxon>Pseudomonadati</taxon>
        <taxon>Bacteroidota</taxon>
        <taxon>Sphingobacteriia</taxon>
        <taxon>Sphingobacteriales</taxon>
        <taxon>Sphingobacteriaceae</taxon>
        <taxon>Sphingobacterium</taxon>
    </lineage>
</organism>
<evidence type="ECO:0000313" key="1">
    <source>
        <dbReference type="EMBL" id="MDQ1150185.1"/>
    </source>
</evidence>
<evidence type="ECO:0000313" key="2">
    <source>
        <dbReference type="Proteomes" id="UP001244640"/>
    </source>
</evidence>
<name>A0ABU0U5F1_9SPHI</name>